<dbReference type="STRING" id="69322.SAMN05443669_10446"/>
<accession>A0A1M7JNB1</accession>
<evidence type="ECO:0000313" key="2">
    <source>
        <dbReference type="Proteomes" id="UP000184260"/>
    </source>
</evidence>
<reference evidence="2" key="1">
    <citation type="submission" date="2016-11" db="EMBL/GenBank/DDBJ databases">
        <authorList>
            <person name="Varghese N."/>
            <person name="Submissions S."/>
        </authorList>
    </citation>
    <scope>NUCLEOTIDE SEQUENCE [LARGE SCALE GENOMIC DNA]</scope>
    <source>
        <strain evidence="2">DSM 3661</strain>
    </source>
</reference>
<dbReference type="Pfam" id="PF09357">
    <property type="entry name" value="RteC"/>
    <property type="match status" value="1"/>
</dbReference>
<sequence length="322" mass="38226">MQFGNFTIQFGNQTLDNLHRIQSPYRFVSDSIKITKSKNPAMKLFSQSLQSELDRQLELIPVECTHTVHYYEEAIKIMIAGLEKLKTFFIKYKFQDKNEEIEFFRNIKPMFAAKLIYYNEIYNIETNKPYGSKKTLRKYYNSELLKLKTFFEDNQEFYRYHRTNNRCLDKKYFVRGKYDIKLTLDSFYFQADQSFSTSHDYKLAKILANDLIKSYIESEITKLGHNSDQLQPTILSSKKQKWTGSKVELIEIIYALHTGGVFNNGKSGLKEVVSYFEYAFDIDLGQFNRVFLEIRNRKSDRTKFMNTLKNKLIIRMDDADEN</sequence>
<organism evidence="1 2">
    <name type="scientific">Flavobacterium xanthum</name>
    <dbReference type="NCBI Taxonomy" id="69322"/>
    <lineage>
        <taxon>Bacteria</taxon>
        <taxon>Pseudomonadati</taxon>
        <taxon>Bacteroidota</taxon>
        <taxon>Flavobacteriia</taxon>
        <taxon>Flavobacteriales</taxon>
        <taxon>Flavobacteriaceae</taxon>
        <taxon>Flavobacterium</taxon>
    </lineage>
</organism>
<evidence type="ECO:0000313" key="1">
    <source>
        <dbReference type="EMBL" id="SHM54391.1"/>
    </source>
</evidence>
<dbReference type="Proteomes" id="UP000184260">
    <property type="component" value="Unassembled WGS sequence"/>
</dbReference>
<keyword evidence="2" id="KW-1185">Reference proteome</keyword>
<name>A0A1M7JNB1_9FLAO</name>
<dbReference type="EMBL" id="FRBU01000044">
    <property type="protein sequence ID" value="SHM54391.1"/>
    <property type="molecule type" value="Genomic_DNA"/>
</dbReference>
<dbReference type="AlphaFoldDB" id="A0A1M7JNB1"/>
<protein>
    <submittedName>
        <fullName evidence="1">RteC protein</fullName>
    </submittedName>
</protein>
<gene>
    <name evidence="1" type="ORF">SAMN05443669_10446</name>
</gene>
<dbReference type="InterPro" id="IPR018534">
    <property type="entry name" value="Tet_reg_excision_RteC"/>
</dbReference>
<proteinExistence type="predicted"/>